<dbReference type="CDD" id="cd03213">
    <property type="entry name" value="ABCG_EPDR"/>
    <property type="match status" value="2"/>
</dbReference>
<dbReference type="InterPro" id="IPR027417">
    <property type="entry name" value="P-loop_NTPase"/>
</dbReference>
<comment type="caution">
    <text evidence="13">The sequence shown here is derived from an EMBL/GenBank/DDBJ whole genome shotgun (WGS) entry which is preliminary data.</text>
</comment>
<evidence type="ECO:0000259" key="12">
    <source>
        <dbReference type="PROSITE" id="PS50893"/>
    </source>
</evidence>
<feature type="transmembrane region" description="Helical" evidence="11">
    <location>
        <begin position="1157"/>
        <end position="1178"/>
    </location>
</feature>
<gene>
    <name evidence="13" type="ORF">Tsubulata_012181</name>
</gene>
<dbReference type="InterPro" id="IPR003593">
    <property type="entry name" value="AAA+_ATPase"/>
</dbReference>
<evidence type="ECO:0000256" key="7">
    <source>
        <dbReference type="ARBA" id="ARBA00022840"/>
    </source>
</evidence>
<dbReference type="InterPro" id="IPR043926">
    <property type="entry name" value="ABCG_dom"/>
</dbReference>
<evidence type="ECO:0000256" key="1">
    <source>
        <dbReference type="ARBA" id="ARBA00004141"/>
    </source>
</evidence>
<dbReference type="Pfam" id="PF00005">
    <property type="entry name" value="ABC_tran"/>
    <property type="match status" value="2"/>
</dbReference>
<keyword evidence="9 11" id="KW-0472">Membrane</keyword>
<dbReference type="SMART" id="SM00382">
    <property type="entry name" value="AAA"/>
    <property type="match status" value="2"/>
</dbReference>
<dbReference type="InterPro" id="IPR052215">
    <property type="entry name" value="Plant_ABCG"/>
</dbReference>
<evidence type="ECO:0000256" key="2">
    <source>
        <dbReference type="ARBA" id="ARBA00005814"/>
    </source>
</evidence>
<dbReference type="OrthoDB" id="66620at2759"/>
<dbReference type="EMBL" id="JAKUCV010007419">
    <property type="protein sequence ID" value="KAJ4823554.1"/>
    <property type="molecule type" value="Genomic_DNA"/>
</dbReference>
<keyword evidence="6" id="KW-0547">Nucleotide-binding</keyword>
<feature type="transmembrane region" description="Helical" evidence="11">
    <location>
        <begin position="1040"/>
        <end position="1061"/>
    </location>
</feature>
<comment type="subcellular location">
    <subcellularLocation>
        <location evidence="1">Membrane</location>
        <topology evidence="1">Multi-pass membrane protein</topology>
    </subcellularLocation>
</comment>
<dbReference type="PROSITE" id="PS00211">
    <property type="entry name" value="ABC_TRANSPORTER_1"/>
    <property type="match status" value="2"/>
</dbReference>
<evidence type="ECO:0000256" key="3">
    <source>
        <dbReference type="ARBA" id="ARBA00022448"/>
    </source>
</evidence>
<evidence type="ECO:0000256" key="10">
    <source>
        <dbReference type="SAM" id="MobiDB-lite"/>
    </source>
</evidence>
<feature type="transmembrane region" description="Helical" evidence="11">
    <location>
        <begin position="378"/>
        <end position="404"/>
    </location>
</feature>
<evidence type="ECO:0000256" key="8">
    <source>
        <dbReference type="ARBA" id="ARBA00022989"/>
    </source>
</evidence>
<protein>
    <recommendedName>
        <fullName evidence="12">ABC transporter domain-containing protein</fullName>
    </recommendedName>
</protein>
<name>A0A9Q0F3R4_9ROSI</name>
<feature type="transmembrane region" description="Helical" evidence="11">
    <location>
        <begin position="1068"/>
        <end position="1089"/>
    </location>
</feature>
<keyword evidence="14" id="KW-1185">Reference proteome</keyword>
<sequence>MLVNMEIEGNSSTTIGTNSGDGGDHKPVPERGEEIRGTYLVWEDLTVVLPKFGHGQTKRLLQGLRGYAEPGRIMAIMGPSGSGKSTLLDSLAGRLSRKVIMTGNVLFNGKKRRPESGVAYVTQEDVLLGTLTVRETITYSAHLRIPTTMSKEDKQEIVEGTIMEMGLQDCADRMIGNWHLRGISGGEKKRLSIALEILTRPQLLFLDEPTSGLDSAAAFFVIQTLRNIARDGRTIISSIHQPSSEVFALFDDLFLLSSGETVYFGEAKMAVEFFAEAGFPCPRKRNPSDHFLRCVNSDFDAVTTTLKGSQKLRKGLEMEIQSGSEASWWKQLTTLTKRSFVNMSRDVGYYWARIVIYIVVSLCVGTIYFDVGYGYTSILARIACGGFITGFMTFMSIGGFPSFIEEMKGIMMMTSGFFRLLPDLPKPFWRYPVSYINYGAWGIQGAYKNDFLGLEFDPLVAGDPKLSGEFIITNMFGVPLDHSKWWDLSAIYLILVGYRLLFFVVLKLKERASPFVKDLYSKRRLQILEKRPSFRKIEQVINVCKDDDDVCGGSCGGRNVGQAQGGFSKGGAGSMYLVWEDLTVVIPNFSNGPTRRLLNGLYGYAEPGRIMAIMGPSGSGKSTLLDSLAGRLSANVVMTGNVLLNGKKRRSDCSDIAYVTQENTLLGTLTVRETLLYSAHLRLPSSMTNEEIDGIVEGTIMEMGLQECRDRLIGNWHLRGISGGEKKRLSIALEILVKPYLLFLDEPTSGLDSASAFFVIQTLRNIARDGRTVISSIHQPSSEVFALFDDLFLLSNGEAVYFGEAKSTVEFFAEAGFPCPSRRNPSDHFLRCVNSDFDLVTATLMGSNREIQISSDSLAKIPTAEVKALLVKKYRSSNHSRRARARIREILAIKGPTSSRKAENKVSWWKQLWVLTQRSFINMWRDLGYYRVRIAIYIGLSICVGTIFFDVGTGSSAILARGACGGFVSGFMTFMSVGGFPSFIEELKVFSKERLNRHYGVGVYTLSNFISSVPYLTVMSLSTAAITFYMVKFRPEFSHFVYAGLDLIASIAAVESCMMTIASLVPNFLMGLVIGAGYIGILMMTSGFFRLQSDLPKFFWRYPISYMNYGAWGLQGAYKNDMIGLEFDNPLVPGGPKMDGKDVLKTLLGINVDYSKWWDLAAVVGILIVFRLLFFAILKFKERTLPVFRTLYAKRTIEHLKKRASFRKNSPFPSMRHQPIHSLSSQEGLNSPLHY</sequence>
<dbReference type="Pfam" id="PF19055">
    <property type="entry name" value="ABC2_membrane_7"/>
    <property type="match status" value="2"/>
</dbReference>
<proteinExistence type="inferred from homology"/>
<organism evidence="13 14">
    <name type="scientific">Turnera subulata</name>
    <dbReference type="NCBI Taxonomy" id="218843"/>
    <lineage>
        <taxon>Eukaryota</taxon>
        <taxon>Viridiplantae</taxon>
        <taxon>Streptophyta</taxon>
        <taxon>Embryophyta</taxon>
        <taxon>Tracheophyta</taxon>
        <taxon>Spermatophyta</taxon>
        <taxon>Magnoliopsida</taxon>
        <taxon>eudicotyledons</taxon>
        <taxon>Gunneridae</taxon>
        <taxon>Pentapetalae</taxon>
        <taxon>rosids</taxon>
        <taxon>fabids</taxon>
        <taxon>Malpighiales</taxon>
        <taxon>Passifloraceae</taxon>
        <taxon>Turnera</taxon>
    </lineage>
</organism>
<feature type="transmembrane region" description="Helical" evidence="11">
    <location>
        <begin position="1001"/>
        <end position="1028"/>
    </location>
</feature>
<feature type="region of interest" description="Disordered" evidence="10">
    <location>
        <begin position="1"/>
        <end position="29"/>
    </location>
</feature>
<feature type="transmembrane region" description="Helical" evidence="11">
    <location>
        <begin position="350"/>
        <end position="371"/>
    </location>
</feature>
<accession>A0A9Q0F3R4</accession>
<dbReference type="InterPro" id="IPR017871">
    <property type="entry name" value="ABC_transporter-like_CS"/>
</dbReference>
<dbReference type="GO" id="GO:0016020">
    <property type="term" value="C:membrane"/>
    <property type="evidence" value="ECO:0007669"/>
    <property type="project" value="UniProtKB-SubCell"/>
</dbReference>
<evidence type="ECO:0000256" key="6">
    <source>
        <dbReference type="ARBA" id="ARBA00022741"/>
    </source>
</evidence>
<feature type="domain" description="ABC transporter" evidence="12">
    <location>
        <begin position="577"/>
        <end position="821"/>
    </location>
</feature>
<dbReference type="GO" id="GO:0009651">
    <property type="term" value="P:response to salt stress"/>
    <property type="evidence" value="ECO:0007669"/>
    <property type="project" value="UniProtKB-ARBA"/>
</dbReference>
<evidence type="ECO:0000256" key="9">
    <source>
        <dbReference type="ARBA" id="ARBA00023136"/>
    </source>
</evidence>
<dbReference type="GO" id="GO:0016887">
    <property type="term" value="F:ATP hydrolysis activity"/>
    <property type="evidence" value="ECO:0007669"/>
    <property type="project" value="InterPro"/>
</dbReference>
<reference evidence="13" key="2">
    <citation type="journal article" date="2023" name="Plants (Basel)">
        <title>Annotation of the Turnera subulata (Passifloraceae) Draft Genome Reveals the S-Locus Evolved after the Divergence of Turneroideae from Passifloroideae in a Stepwise Manner.</title>
        <authorList>
            <person name="Henning P.M."/>
            <person name="Roalson E.H."/>
            <person name="Mir W."/>
            <person name="McCubbin A.G."/>
            <person name="Shore J.S."/>
        </authorList>
    </citation>
    <scope>NUCLEOTIDE SEQUENCE</scope>
    <source>
        <strain evidence="13">F60SS</strain>
    </source>
</reference>
<reference evidence="13" key="1">
    <citation type="submission" date="2022-02" db="EMBL/GenBank/DDBJ databases">
        <authorList>
            <person name="Henning P.M."/>
            <person name="McCubbin A.G."/>
            <person name="Shore J.S."/>
        </authorList>
    </citation>
    <scope>NUCLEOTIDE SEQUENCE</scope>
    <source>
        <strain evidence="13">F60SS</strain>
        <tissue evidence="13">Leaves</tissue>
    </source>
</reference>
<feature type="transmembrane region" description="Helical" evidence="11">
    <location>
        <begin position="934"/>
        <end position="952"/>
    </location>
</feature>
<keyword evidence="8 11" id="KW-1133">Transmembrane helix</keyword>
<feature type="compositionally biased region" description="Polar residues" evidence="10">
    <location>
        <begin position="9"/>
        <end position="18"/>
    </location>
</feature>
<dbReference type="AlphaFoldDB" id="A0A9Q0F3R4"/>
<dbReference type="SUPFAM" id="SSF52540">
    <property type="entry name" value="P-loop containing nucleoside triphosphate hydrolases"/>
    <property type="match status" value="2"/>
</dbReference>
<dbReference type="PROSITE" id="PS50893">
    <property type="entry name" value="ABC_TRANSPORTER_2"/>
    <property type="match status" value="2"/>
</dbReference>
<dbReference type="Pfam" id="PF01061">
    <property type="entry name" value="ABC2_membrane"/>
    <property type="match status" value="2"/>
</dbReference>
<evidence type="ECO:0000313" key="14">
    <source>
        <dbReference type="Proteomes" id="UP001141552"/>
    </source>
</evidence>
<dbReference type="GO" id="GO:0140359">
    <property type="term" value="F:ABC-type transporter activity"/>
    <property type="evidence" value="ECO:0007669"/>
    <property type="project" value="InterPro"/>
</dbReference>
<dbReference type="PANTHER" id="PTHR48042:SF15">
    <property type="entry name" value="ABC TRANSPORTER G FAMILY MEMBER 13"/>
    <property type="match status" value="1"/>
</dbReference>
<evidence type="ECO:0000256" key="4">
    <source>
        <dbReference type="ARBA" id="ARBA00022553"/>
    </source>
</evidence>
<dbReference type="PANTHER" id="PTHR48042">
    <property type="entry name" value="ABC TRANSPORTER G FAMILY MEMBER 11"/>
    <property type="match status" value="1"/>
</dbReference>
<evidence type="ECO:0000313" key="13">
    <source>
        <dbReference type="EMBL" id="KAJ4823554.1"/>
    </source>
</evidence>
<keyword evidence="5 11" id="KW-0812">Transmembrane</keyword>
<comment type="similarity">
    <text evidence="2">Belongs to the ABC transporter superfamily. ABCG family. Eye pigment precursor importer (TC 3.A.1.204) subfamily.</text>
</comment>
<keyword evidence="4" id="KW-0597">Phosphoprotein</keyword>
<dbReference type="Proteomes" id="UP001141552">
    <property type="component" value="Unassembled WGS sequence"/>
</dbReference>
<feature type="transmembrane region" description="Helical" evidence="11">
    <location>
        <begin position="958"/>
        <end position="980"/>
    </location>
</feature>
<feature type="domain" description="ABC transporter" evidence="12">
    <location>
        <begin position="40"/>
        <end position="283"/>
    </location>
</feature>
<evidence type="ECO:0000256" key="11">
    <source>
        <dbReference type="SAM" id="Phobius"/>
    </source>
</evidence>
<evidence type="ECO:0000256" key="5">
    <source>
        <dbReference type="ARBA" id="ARBA00022692"/>
    </source>
</evidence>
<dbReference type="GO" id="GO:0005524">
    <property type="term" value="F:ATP binding"/>
    <property type="evidence" value="ECO:0007669"/>
    <property type="project" value="UniProtKB-KW"/>
</dbReference>
<keyword evidence="7" id="KW-0067">ATP-binding</keyword>
<feature type="region of interest" description="Disordered" evidence="10">
    <location>
        <begin position="1208"/>
        <end position="1235"/>
    </location>
</feature>
<dbReference type="InterPro" id="IPR003439">
    <property type="entry name" value="ABC_transporter-like_ATP-bd"/>
</dbReference>
<dbReference type="Gene3D" id="3.40.50.300">
    <property type="entry name" value="P-loop containing nucleotide triphosphate hydrolases"/>
    <property type="match status" value="2"/>
</dbReference>
<dbReference type="FunFam" id="3.40.50.300:FF:000504">
    <property type="entry name" value="ABC transporter G family member 11"/>
    <property type="match status" value="2"/>
</dbReference>
<keyword evidence="3" id="KW-0813">Transport</keyword>
<dbReference type="InterPro" id="IPR013525">
    <property type="entry name" value="ABC2_TM"/>
</dbReference>
<feature type="transmembrane region" description="Helical" evidence="11">
    <location>
        <begin position="485"/>
        <end position="506"/>
    </location>
</feature>